<dbReference type="RefSeq" id="WP_016667610.1">
    <property type="nucleotide sequence ID" value="NZ_CABKSM010000001.1"/>
</dbReference>
<dbReference type="EMBL" id="JBAKUA010000001">
    <property type="protein sequence ID" value="MEH1545608.1"/>
    <property type="molecule type" value="Genomic_DNA"/>
</dbReference>
<gene>
    <name evidence="1" type="ORF">V7F78_00940</name>
</gene>
<comment type="caution">
    <text evidence="1">The sequence shown here is derived from an EMBL/GenBank/DDBJ whole genome shotgun (WGS) entry which is preliminary data.</text>
</comment>
<accession>A0AB35XID2</accession>
<evidence type="ECO:0000313" key="2">
    <source>
        <dbReference type="Proteomes" id="UP001309299"/>
    </source>
</evidence>
<reference evidence="1" key="1">
    <citation type="submission" date="2024-02" db="EMBL/GenBank/DDBJ databases">
        <title>Bacterial skin colonization with Propionibacterium avidum as a risk factor for Periprosthetic Joint Infections - a single-center prospective study.</title>
        <authorList>
            <person name="Achermann Y."/>
        </authorList>
    </citation>
    <scope>NUCLEOTIDE SEQUENCE</scope>
    <source>
        <strain evidence="1">PAVI-2017310195</strain>
    </source>
</reference>
<dbReference type="Proteomes" id="UP001309299">
    <property type="component" value="Unassembled WGS sequence"/>
</dbReference>
<protein>
    <submittedName>
        <fullName evidence="1">Uncharacterized protein</fullName>
    </submittedName>
</protein>
<proteinExistence type="predicted"/>
<sequence length="51" mass="5405">MAHTMVGRPAPTANQGRIITGFAALRVSDGTPDQLGESTRIIDQLRGISRA</sequence>
<evidence type="ECO:0000313" key="1">
    <source>
        <dbReference type="EMBL" id="MEH1545608.1"/>
    </source>
</evidence>
<dbReference type="AlphaFoldDB" id="A0AB35XID2"/>
<organism evidence="1 2">
    <name type="scientific">Cutibacterium avidum</name>
    <dbReference type="NCBI Taxonomy" id="33010"/>
    <lineage>
        <taxon>Bacteria</taxon>
        <taxon>Bacillati</taxon>
        <taxon>Actinomycetota</taxon>
        <taxon>Actinomycetes</taxon>
        <taxon>Propionibacteriales</taxon>
        <taxon>Propionibacteriaceae</taxon>
        <taxon>Cutibacterium</taxon>
    </lineage>
</organism>
<name>A0AB35XID2_9ACTN</name>